<dbReference type="PANTHER" id="PTHR44688">
    <property type="entry name" value="DNA-BINDING TRANSCRIPTIONAL ACTIVATOR DEVR_DOSR"/>
    <property type="match status" value="1"/>
</dbReference>
<reference evidence="7" key="1">
    <citation type="submission" date="2018-05" db="EMBL/GenBank/DDBJ databases">
        <title>Genome Sequencing of selected type strains of the family Eggerthellaceae.</title>
        <authorList>
            <person name="Danylec N."/>
            <person name="Stoll D.A."/>
            <person name="Doetsch A."/>
            <person name="Huch M."/>
        </authorList>
    </citation>
    <scope>NUCLEOTIDE SEQUENCE [LARGE SCALE GENOMIC DNA]</scope>
    <source>
        <strain evidence="7">DSM 27213</strain>
    </source>
</reference>
<dbReference type="Gene3D" id="1.10.10.10">
    <property type="entry name" value="Winged helix-like DNA-binding domain superfamily/Winged helix DNA-binding domain"/>
    <property type="match status" value="1"/>
</dbReference>
<feature type="transmembrane region" description="Helical" evidence="4">
    <location>
        <begin position="149"/>
        <end position="169"/>
    </location>
</feature>
<feature type="transmembrane region" description="Helical" evidence="4">
    <location>
        <begin position="63"/>
        <end position="86"/>
    </location>
</feature>
<protein>
    <submittedName>
        <fullName evidence="6">LuxR family transcriptional regulator</fullName>
    </submittedName>
</protein>
<feature type="transmembrane region" description="Helical" evidence="4">
    <location>
        <begin position="248"/>
        <end position="273"/>
    </location>
</feature>
<dbReference type="PANTHER" id="PTHR44688:SF16">
    <property type="entry name" value="DNA-BINDING TRANSCRIPTIONAL ACTIVATOR DEVR_DOSR"/>
    <property type="match status" value="1"/>
</dbReference>
<keyword evidence="2" id="KW-0238">DNA-binding</keyword>
<evidence type="ECO:0000313" key="6">
    <source>
        <dbReference type="EMBL" id="ROT92220.1"/>
    </source>
</evidence>
<accession>A0A423UPB1</accession>
<dbReference type="InterPro" id="IPR016032">
    <property type="entry name" value="Sig_transdc_resp-reg_C-effctor"/>
</dbReference>
<dbReference type="SMART" id="SM00421">
    <property type="entry name" value="HTH_LUXR"/>
    <property type="match status" value="1"/>
</dbReference>
<gene>
    <name evidence="6" type="ORF">DMP12_01660</name>
</gene>
<keyword evidence="1" id="KW-0805">Transcription regulation</keyword>
<proteinExistence type="predicted"/>
<sequence length="546" mass="60182">MTIFASSQVGSCHATDILASLRYYWMGKRSCAEPRRSALRGDNGMVQYLAGHMKGYRKQAIGFAFFLAWNYFSFFSCGLVPVIRVVRSSERVWVWAGLLIAVASLVLMVASSRTRLAGKKSFGVVAALFASVGTVVIWTSFFYESTYQTVSAVGGMVAGVGFAMMALVWGDRMSRYNEAAIEFSAPASFILSFFLYFILLALKGPASMAVNALLPLLSMYFAFRAADLSTGGADVGVKVDRLIDGRELASALAGVATLSLLFAMLWFQFAYFRLLSTPDVVGDRFLHYLVPFSCSSVLSIIALLSCIKLSRQLNFTLMFRWGLPLLLLSYALLYYDYDDPVQRIVAYTVNFIGMFGVQFSFWIAAPKFVRRSNVPAYLLFGALFAAEGVGIFVGTWYGLAVIDGVTAANVMNESLLFFVAVLLVAMVVGFNPRWSFFRMSPRWSGRDDKAEGGAADSTSTADDISALFAQQAEELRATYGLSNRETEVAELLLAGRSRPYIRDELIISLNTLHAHARNIYAKCGVHSQQEFMDLLRPAGKREGTEG</sequence>
<evidence type="ECO:0000256" key="1">
    <source>
        <dbReference type="ARBA" id="ARBA00023015"/>
    </source>
</evidence>
<feature type="transmembrane region" description="Helical" evidence="4">
    <location>
        <begin position="285"/>
        <end position="305"/>
    </location>
</feature>
<feature type="transmembrane region" description="Helical" evidence="4">
    <location>
        <begin position="414"/>
        <end position="432"/>
    </location>
</feature>
<dbReference type="AlphaFoldDB" id="A0A423UPB1"/>
<feature type="transmembrane region" description="Helical" evidence="4">
    <location>
        <begin position="181"/>
        <end position="202"/>
    </location>
</feature>
<dbReference type="GO" id="GO:0003677">
    <property type="term" value="F:DNA binding"/>
    <property type="evidence" value="ECO:0007669"/>
    <property type="project" value="UniProtKB-KW"/>
</dbReference>
<dbReference type="PRINTS" id="PR00038">
    <property type="entry name" value="HTHLUXR"/>
</dbReference>
<feature type="transmembrane region" description="Helical" evidence="4">
    <location>
        <begin position="208"/>
        <end position="227"/>
    </location>
</feature>
<feature type="transmembrane region" description="Helical" evidence="4">
    <location>
        <begin position="122"/>
        <end position="143"/>
    </location>
</feature>
<dbReference type="GO" id="GO:0006355">
    <property type="term" value="P:regulation of DNA-templated transcription"/>
    <property type="evidence" value="ECO:0007669"/>
    <property type="project" value="InterPro"/>
</dbReference>
<feature type="domain" description="HTH luxR-type" evidence="5">
    <location>
        <begin position="478"/>
        <end position="535"/>
    </location>
</feature>
<keyword evidence="4" id="KW-0472">Membrane</keyword>
<dbReference type="InterPro" id="IPR036388">
    <property type="entry name" value="WH-like_DNA-bd_sf"/>
</dbReference>
<evidence type="ECO:0000313" key="7">
    <source>
        <dbReference type="Proteomes" id="UP000285258"/>
    </source>
</evidence>
<evidence type="ECO:0000259" key="5">
    <source>
        <dbReference type="SMART" id="SM00421"/>
    </source>
</evidence>
<feature type="transmembrane region" description="Helical" evidence="4">
    <location>
        <begin position="347"/>
        <end position="365"/>
    </location>
</feature>
<comment type="caution">
    <text evidence="6">The sequence shown here is derived from an EMBL/GenBank/DDBJ whole genome shotgun (WGS) entry which is preliminary data.</text>
</comment>
<name>A0A423UPB1_9ACTN</name>
<dbReference type="EMBL" id="QIBW01000001">
    <property type="protein sequence ID" value="ROT92220.1"/>
    <property type="molecule type" value="Genomic_DNA"/>
</dbReference>
<dbReference type="InterPro" id="IPR000792">
    <property type="entry name" value="Tscrpt_reg_LuxR_C"/>
</dbReference>
<feature type="transmembrane region" description="Helical" evidence="4">
    <location>
        <begin position="317"/>
        <end position="335"/>
    </location>
</feature>
<dbReference type="SUPFAM" id="SSF46894">
    <property type="entry name" value="C-terminal effector domain of the bipartite response regulators"/>
    <property type="match status" value="1"/>
</dbReference>
<evidence type="ECO:0000256" key="3">
    <source>
        <dbReference type="ARBA" id="ARBA00023163"/>
    </source>
</evidence>
<feature type="transmembrane region" description="Helical" evidence="4">
    <location>
        <begin position="92"/>
        <end position="110"/>
    </location>
</feature>
<organism evidence="6 7">
    <name type="scientific">Gordonibacter urolithinfaciens</name>
    <dbReference type="NCBI Taxonomy" id="1335613"/>
    <lineage>
        <taxon>Bacteria</taxon>
        <taxon>Bacillati</taxon>
        <taxon>Actinomycetota</taxon>
        <taxon>Coriobacteriia</taxon>
        <taxon>Eggerthellales</taxon>
        <taxon>Eggerthellaceae</taxon>
        <taxon>Gordonibacter</taxon>
    </lineage>
</organism>
<keyword evidence="3" id="KW-0804">Transcription</keyword>
<dbReference type="Pfam" id="PF00196">
    <property type="entry name" value="GerE"/>
    <property type="match status" value="1"/>
</dbReference>
<dbReference type="Proteomes" id="UP000285258">
    <property type="component" value="Unassembled WGS sequence"/>
</dbReference>
<evidence type="ECO:0000256" key="4">
    <source>
        <dbReference type="SAM" id="Phobius"/>
    </source>
</evidence>
<evidence type="ECO:0000256" key="2">
    <source>
        <dbReference type="ARBA" id="ARBA00023125"/>
    </source>
</evidence>
<keyword evidence="4" id="KW-0812">Transmembrane</keyword>
<keyword evidence="4" id="KW-1133">Transmembrane helix</keyword>
<feature type="transmembrane region" description="Helical" evidence="4">
    <location>
        <begin position="377"/>
        <end position="402"/>
    </location>
</feature>